<dbReference type="AlphaFoldDB" id="A0A956LWT7"/>
<protein>
    <submittedName>
        <fullName evidence="1">RidA family protein</fullName>
    </submittedName>
</protein>
<dbReference type="SUPFAM" id="SSF55298">
    <property type="entry name" value="YjgF-like"/>
    <property type="match status" value="1"/>
</dbReference>
<dbReference type="Pfam" id="PF01042">
    <property type="entry name" value="Ribonuc_L-PSP"/>
    <property type="match status" value="1"/>
</dbReference>
<name>A0A956LWT7_UNCEI</name>
<reference evidence="1" key="1">
    <citation type="submission" date="2020-04" db="EMBL/GenBank/DDBJ databases">
        <authorList>
            <person name="Zhang T."/>
        </authorList>
    </citation>
    <scope>NUCLEOTIDE SEQUENCE</scope>
    <source>
        <strain evidence="1">HKST-UBA01</strain>
    </source>
</reference>
<organism evidence="1 2">
    <name type="scientific">Eiseniibacteriota bacterium</name>
    <dbReference type="NCBI Taxonomy" id="2212470"/>
    <lineage>
        <taxon>Bacteria</taxon>
        <taxon>Candidatus Eiseniibacteriota</taxon>
    </lineage>
</organism>
<dbReference type="Proteomes" id="UP000697710">
    <property type="component" value="Unassembled WGS sequence"/>
</dbReference>
<dbReference type="CDD" id="cd00448">
    <property type="entry name" value="YjgF_YER057c_UK114_family"/>
    <property type="match status" value="1"/>
</dbReference>
<dbReference type="Gene3D" id="3.30.1330.40">
    <property type="entry name" value="RutC-like"/>
    <property type="match status" value="1"/>
</dbReference>
<evidence type="ECO:0000313" key="2">
    <source>
        <dbReference type="Proteomes" id="UP000697710"/>
    </source>
</evidence>
<accession>A0A956LWT7</accession>
<evidence type="ECO:0000313" key="1">
    <source>
        <dbReference type="EMBL" id="MCA9726773.1"/>
    </source>
</evidence>
<sequence>MYQVINPESLGAPRGWNHGMLAPTGGRVLFIAGQVGSDETGRVISDDFVEQFGRALENVLTVVRQAGGDADSVGRLFILVTSVDAYLASLKPLGVAYRAIMGRHYPAMCLAGVSRLVDPRAQVEIEALAVIAPEPGS</sequence>
<dbReference type="InterPro" id="IPR006175">
    <property type="entry name" value="YjgF/YER057c/UK114"/>
</dbReference>
<reference evidence="1" key="2">
    <citation type="journal article" date="2021" name="Microbiome">
        <title>Successional dynamics and alternative stable states in a saline activated sludge microbial community over 9 years.</title>
        <authorList>
            <person name="Wang Y."/>
            <person name="Ye J."/>
            <person name="Ju F."/>
            <person name="Liu L."/>
            <person name="Boyd J.A."/>
            <person name="Deng Y."/>
            <person name="Parks D.H."/>
            <person name="Jiang X."/>
            <person name="Yin X."/>
            <person name="Woodcroft B.J."/>
            <person name="Tyson G.W."/>
            <person name="Hugenholtz P."/>
            <person name="Polz M.F."/>
            <person name="Zhang T."/>
        </authorList>
    </citation>
    <scope>NUCLEOTIDE SEQUENCE</scope>
    <source>
        <strain evidence="1">HKST-UBA01</strain>
    </source>
</reference>
<dbReference type="InterPro" id="IPR035959">
    <property type="entry name" value="RutC-like_sf"/>
</dbReference>
<dbReference type="EMBL" id="JAGQHR010000065">
    <property type="protein sequence ID" value="MCA9726773.1"/>
    <property type="molecule type" value="Genomic_DNA"/>
</dbReference>
<proteinExistence type="predicted"/>
<gene>
    <name evidence="1" type="ORF">KC729_03755</name>
</gene>
<dbReference type="PANTHER" id="PTHR43857:SF1">
    <property type="entry name" value="YJGH FAMILY PROTEIN"/>
    <property type="match status" value="1"/>
</dbReference>
<dbReference type="PANTHER" id="PTHR43857">
    <property type="entry name" value="BLR7761 PROTEIN"/>
    <property type="match status" value="1"/>
</dbReference>
<comment type="caution">
    <text evidence="1">The sequence shown here is derived from an EMBL/GenBank/DDBJ whole genome shotgun (WGS) entry which is preliminary data.</text>
</comment>